<organism evidence="2 3">
    <name type="scientific">Toxocara canis</name>
    <name type="common">Canine roundworm</name>
    <dbReference type="NCBI Taxonomy" id="6265"/>
    <lineage>
        <taxon>Eukaryota</taxon>
        <taxon>Metazoa</taxon>
        <taxon>Ecdysozoa</taxon>
        <taxon>Nematoda</taxon>
        <taxon>Chromadorea</taxon>
        <taxon>Rhabditida</taxon>
        <taxon>Spirurina</taxon>
        <taxon>Ascaridomorpha</taxon>
        <taxon>Ascaridoidea</taxon>
        <taxon>Toxocaridae</taxon>
        <taxon>Toxocara</taxon>
    </lineage>
</organism>
<sequence length="209" mass="23615">MEPNRVFRLTRTSLHQLTDLSKYATSPLSSSALKMTSEQPVDNNDCEFVAVNARTSRPVIRFNPTLRWREGETRHHSLVSMRTFYAFGARSASVSSPSSYRILQRIAAHHITSVVLFVVAQIFSFSSKFYNDLLIDLAVLLIAFPRTKRRISFSVVIPVCSTDFLHSPLVDFIVNLRLQSLHKQIAPASGPFATFDHMQLASKLFEAIN</sequence>
<reference evidence="1 2" key="2">
    <citation type="submission" date="2018-11" db="EMBL/GenBank/DDBJ databases">
        <authorList>
            <consortium name="Pathogen Informatics"/>
        </authorList>
    </citation>
    <scope>NUCLEOTIDE SEQUENCE [LARGE SCALE GENOMIC DNA]</scope>
</reference>
<proteinExistence type="predicted"/>
<evidence type="ECO:0000313" key="2">
    <source>
        <dbReference type="Proteomes" id="UP000050794"/>
    </source>
</evidence>
<dbReference type="AlphaFoldDB" id="A0A183UM23"/>
<name>A0A183UM23_TOXCA</name>
<keyword evidence="2" id="KW-1185">Reference proteome</keyword>
<reference evidence="3" key="1">
    <citation type="submission" date="2016-06" db="UniProtKB">
        <authorList>
            <consortium name="WormBaseParasite"/>
        </authorList>
    </citation>
    <scope>IDENTIFICATION</scope>
</reference>
<gene>
    <name evidence="1" type="ORF">TCNE_LOCUS9543</name>
</gene>
<accession>A0A183UM23</accession>
<dbReference type="EMBL" id="UYWY01020206">
    <property type="protein sequence ID" value="VDM40864.1"/>
    <property type="molecule type" value="Genomic_DNA"/>
</dbReference>
<dbReference type="WBParaSite" id="TCNE_0000954301-mRNA-1">
    <property type="protein sequence ID" value="TCNE_0000954301-mRNA-1"/>
    <property type="gene ID" value="TCNE_0000954301"/>
</dbReference>
<protein>
    <submittedName>
        <fullName evidence="3">Transmembrane protein</fullName>
    </submittedName>
</protein>
<evidence type="ECO:0000313" key="3">
    <source>
        <dbReference type="WBParaSite" id="TCNE_0000954301-mRNA-1"/>
    </source>
</evidence>
<evidence type="ECO:0000313" key="1">
    <source>
        <dbReference type="EMBL" id="VDM40864.1"/>
    </source>
</evidence>
<dbReference type="Proteomes" id="UP000050794">
    <property type="component" value="Unassembled WGS sequence"/>
</dbReference>